<comment type="caution">
    <text evidence="2">The sequence shown here is derived from an EMBL/GenBank/DDBJ whole genome shotgun (WGS) entry which is preliminary data.</text>
</comment>
<dbReference type="RefSeq" id="WP_377850855.1">
    <property type="nucleotide sequence ID" value="NZ_JBHLZU010000006.1"/>
</dbReference>
<organism evidence="2 3">
    <name type="scientific">Allokutzneria oryzae</name>
    <dbReference type="NCBI Taxonomy" id="1378989"/>
    <lineage>
        <taxon>Bacteria</taxon>
        <taxon>Bacillati</taxon>
        <taxon>Actinomycetota</taxon>
        <taxon>Actinomycetes</taxon>
        <taxon>Pseudonocardiales</taxon>
        <taxon>Pseudonocardiaceae</taxon>
        <taxon>Allokutzneria</taxon>
    </lineage>
</organism>
<dbReference type="Proteomes" id="UP001589693">
    <property type="component" value="Unassembled WGS sequence"/>
</dbReference>
<dbReference type="InterPro" id="IPR048936">
    <property type="entry name" value="MvdD-like_ATPgrasp"/>
</dbReference>
<sequence>MIIVFTAQQDTHSDVVVGKLDRAGAEVVRVNTEELPAEAEFRLRLKRAGWHGEMGLRLGRRRVDPARVRAVWVRRPGRWQPSPSLLPWEAEFAKAETRNAVLGLWSALDCFWMSRPGNIEAASWKMEQLVRARGMGLSVPRTLVTSDPAELHRFHSECGGEVVTKTFTGGASATAAARADPGRQVPHVGLSTTLVTEQVLEHAQLICHVPALFQQRVPKRVELRVTVVGDELFAAEIHSQEHAETMLDSRRFDIPVRYRAVDLPHEVADRCIRFVHSYGLSFGAIDLIETPGGEYVFLENNPVGQFLYVEQRVPELRITDALVACLLRGRGG</sequence>
<evidence type="ECO:0000313" key="3">
    <source>
        <dbReference type="Proteomes" id="UP001589693"/>
    </source>
</evidence>
<protein>
    <submittedName>
        <fullName evidence="2">RimK family alpha-L-glutamate ligase</fullName>
    </submittedName>
</protein>
<dbReference type="GO" id="GO:0016874">
    <property type="term" value="F:ligase activity"/>
    <property type="evidence" value="ECO:0007669"/>
    <property type="project" value="UniProtKB-KW"/>
</dbReference>
<dbReference type="PANTHER" id="PTHR21621">
    <property type="entry name" value="RIBOSOMAL PROTEIN S6 MODIFICATION PROTEIN"/>
    <property type="match status" value="1"/>
</dbReference>
<feature type="domain" description="MvdD-like pre-ATP grasp" evidence="1">
    <location>
        <begin position="2"/>
        <end position="117"/>
    </location>
</feature>
<dbReference type="Pfam" id="PF21068">
    <property type="entry name" value="ATPgraspMvdD"/>
    <property type="match status" value="1"/>
</dbReference>
<reference evidence="2 3" key="1">
    <citation type="submission" date="2024-09" db="EMBL/GenBank/DDBJ databases">
        <authorList>
            <person name="Sun Q."/>
            <person name="Mori K."/>
        </authorList>
    </citation>
    <scope>NUCLEOTIDE SEQUENCE [LARGE SCALE GENOMIC DNA]</scope>
    <source>
        <strain evidence="2 3">TBRC 7907</strain>
    </source>
</reference>
<keyword evidence="3" id="KW-1185">Reference proteome</keyword>
<dbReference type="SUPFAM" id="SSF56059">
    <property type="entry name" value="Glutathione synthetase ATP-binding domain-like"/>
    <property type="match status" value="1"/>
</dbReference>
<dbReference type="EMBL" id="JBHLZU010000006">
    <property type="protein sequence ID" value="MFB9903699.1"/>
    <property type="molecule type" value="Genomic_DNA"/>
</dbReference>
<gene>
    <name evidence="2" type="ORF">ACFFQA_07100</name>
</gene>
<dbReference type="PANTHER" id="PTHR21621:SF0">
    <property type="entry name" value="BETA-CITRYLGLUTAMATE SYNTHASE B-RELATED"/>
    <property type="match status" value="1"/>
</dbReference>
<proteinExistence type="predicted"/>
<name>A0ABV5ZS45_9PSEU</name>
<accession>A0ABV5ZS45</accession>
<evidence type="ECO:0000259" key="1">
    <source>
        <dbReference type="Pfam" id="PF21068"/>
    </source>
</evidence>
<dbReference type="Gene3D" id="3.30.470.20">
    <property type="entry name" value="ATP-grasp fold, B domain"/>
    <property type="match status" value="1"/>
</dbReference>
<keyword evidence="2" id="KW-0436">Ligase</keyword>
<evidence type="ECO:0000313" key="2">
    <source>
        <dbReference type="EMBL" id="MFB9903699.1"/>
    </source>
</evidence>